<evidence type="ECO:0000313" key="5">
    <source>
        <dbReference type="Proteomes" id="UP000295293"/>
    </source>
</evidence>
<dbReference type="EMBL" id="SNZH01000014">
    <property type="protein sequence ID" value="TDR40081.1"/>
    <property type="molecule type" value="Genomic_DNA"/>
</dbReference>
<dbReference type="GO" id="GO:0006950">
    <property type="term" value="P:response to stress"/>
    <property type="evidence" value="ECO:0007669"/>
    <property type="project" value="UniProtKB-ARBA"/>
</dbReference>
<accession>A0A4R6YQ94</accession>
<proteinExistence type="inferred from homology"/>
<protein>
    <recommendedName>
        <fullName evidence="2">Outer membrane lipoprotein Blc</fullName>
    </recommendedName>
</protein>
<evidence type="ECO:0000256" key="2">
    <source>
        <dbReference type="PIRNR" id="PIRNR036893"/>
    </source>
</evidence>
<keyword evidence="2" id="KW-0472">Membrane</keyword>
<feature type="chain" id="PRO_5021062110" description="Outer membrane lipoprotein Blc" evidence="2">
    <location>
        <begin position="24"/>
        <end position="183"/>
    </location>
</feature>
<keyword evidence="2" id="KW-0732">Signal</keyword>
<dbReference type="PIRSF" id="PIRSF036893">
    <property type="entry name" value="Lipocalin_ApoD"/>
    <property type="match status" value="1"/>
</dbReference>
<dbReference type="CDD" id="cd19438">
    <property type="entry name" value="lipocalin_Blc-like"/>
    <property type="match status" value="1"/>
</dbReference>
<keyword evidence="5" id="KW-1185">Reference proteome</keyword>
<dbReference type="InterPro" id="IPR002446">
    <property type="entry name" value="Lipocalin_bac"/>
</dbReference>
<keyword evidence="2" id="KW-0446">Lipid-binding</keyword>
<feature type="domain" description="Lipocalin/cytosolic fatty-acid binding" evidence="3">
    <location>
        <begin position="36"/>
        <end position="181"/>
    </location>
</feature>
<dbReference type="PRINTS" id="PR01171">
    <property type="entry name" value="BCTLIPOCALIN"/>
</dbReference>
<dbReference type="GO" id="GO:0009279">
    <property type="term" value="C:cell outer membrane"/>
    <property type="evidence" value="ECO:0007669"/>
    <property type="project" value="UniProtKB-SubCell"/>
</dbReference>
<dbReference type="InterPro" id="IPR000566">
    <property type="entry name" value="Lipocln_cytosolic_FA-bd_dom"/>
</dbReference>
<dbReference type="PANTHER" id="PTHR10612:SF34">
    <property type="entry name" value="APOLIPOPROTEIN D"/>
    <property type="match status" value="1"/>
</dbReference>
<dbReference type="InterPro" id="IPR022271">
    <property type="entry name" value="Lipocalin_ApoD"/>
</dbReference>
<dbReference type="InterPro" id="IPR047202">
    <property type="entry name" value="Lipocalin_Blc-like_dom"/>
</dbReference>
<comment type="similarity">
    <text evidence="1 2">Belongs to the calycin superfamily. Lipocalin family.</text>
</comment>
<dbReference type="GO" id="GO:0008289">
    <property type="term" value="F:lipid binding"/>
    <property type="evidence" value="ECO:0007669"/>
    <property type="project" value="UniProtKB-UniRule"/>
</dbReference>
<organism evidence="4 5">
    <name type="scientific">Tahibacter aquaticus</name>
    <dbReference type="NCBI Taxonomy" id="520092"/>
    <lineage>
        <taxon>Bacteria</taxon>
        <taxon>Pseudomonadati</taxon>
        <taxon>Pseudomonadota</taxon>
        <taxon>Gammaproteobacteria</taxon>
        <taxon>Lysobacterales</taxon>
        <taxon>Rhodanobacteraceae</taxon>
        <taxon>Tahibacter</taxon>
    </lineage>
</organism>
<dbReference type="Proteomes" id="UP000295293">
    <property type="component" value="Unassembled WGS sequence"/>
</dbReference>
<comment type="function">
    <text evidence="2">Involved in the storage or transport of lipids necessary for membrane maintenance under stressful conditions. Displays a binding preference for lysophospholipids.</text>
</comment>
<dbReference type="RefSeq" id="WP_133820568.1">
    <property type="nucleotide sequence ID" value="NZ_SNZH01000014.1"/>
</dbReference>
<dbReference type="PANTHER" id="PTHR10612">
    <property type="entry name" value="APOLIPOPROTEIN D"/>
    <property type="match status" value="1"/>
</dbReference>
<dbReference type="Gene3D" id="2.40.128.20">
    <property type="match status" value="1"/>
</dbReference>
<dbReference type="OrthoDB" id="9793905at2"/>
<feature type="signal peptide" evidence="2">
    <location>
        <begin position="1"/>
        <end position="23"/>
    </location>
</feature>
<comment type="caution">
    <text evidence="4">The sequence shown here is derived from an EMBL/GenBank/DDBJ whole genome shotgun (WGS) entry which is preliminary data.</text>
</comment>
<name>A0A4R6YQ94_9GAMM</name>
<dbReference type="AlphaFoldDB" id="A0A4R6YQ94"/>
<gene>
    <name evidence="4" type="ORF">DFR29_114133</name>
</gene>
<keyword evidence="2" id="KW-0998">Cell outer membrane</keyword>
<comment type="subcellular location">
    <subcellularLocation>
        <location evidence="2">Cell outer membrane</location>
    </subcellularLocation>
</comment>
<evidence type="ECO:0000313" key="4">
    <source>
        <dbReference type="EMBL" id="TDR40081.1"/>
    </source>
</evidence>
<keyword evidence="2 4" id="KW-0449">Lipoprotein</keyword>
<evidence type="ECO:0000256" key="1">
    <source>
        <dbReference type="ARBA" id="ARBA00006889"/>
    </source>
</evidence>
<evidence type="ECO:0000259" key="3">
    <source>
        <dbReference type="Pfam" id="PF08212"/>
    </source>
</evidence>
<dbReference type="InterPro" id="IPR012674">
    <property type="entry name" value="Calycin"/>
</dbReference>
<sequence>MEASLPSKIAAAIALAMAGLTSASSIVADAPTVPSIELDRYVGTWYEQARLPNRFQRDCVRDVSASYALNDDGSINVTNRCVRADGSEETAKGLATVPDLSQPGQLAVTFMPKGLRWLPFTQAQYRVVALDPDYRWSIVGGEDRKYLWLLTREPAIDSVQRGLLLDKARELGYDTAQLQFSSH</sequence>
<comment type="subunit">
    <text evidence="2">Homodimer.</text>
</comment>
<reference evidence="4 5" key="1">
    <citation type="submission" date="2019-03" db="EMBL/GenBank/DDBJ databases">
        <title>Genomic Encyclopedia of Type Strains, Phase IV (KMG-IV): sequencing the most valuable type-strain genomes for metagenomic binning, comparative biology and taxonomic classification.</title>
        <authorList>
            <person name="Goeker M."/>
        </authorList>
    </citation>
    <scope>NUCLEOTIDE SEQUENCE [LARGE SCALE GENOMIC DNA]</scope>
    <source>
        <strain evidence="4 5">DSM 21667</strain>
    </source>
</reference>
<dbReference type="SUPFAM" id="SSF50814">
    <property type="entry name" value="Lipocalins"/>
    <property type="match status" value="1"/>
</dbReference>
<dbReference type="Pfam" id="PF08212">
    <property type="entry name" value="Lipocalin_2"/>
    <property type="match status" value="1"/>
</dbReference>